<dbReference type="STRING" id="590646.G3BFD0"/>
<evidence type="ECO:0000313" key="5">
    <source>
        <dbReference type="Proteomes" id="UP000000707"/>
    </source>
</evidence>
<dbReference type="SUPFAM" id="SSF52047">
    <property type="entry name" value="RNI-like"/>
    <property type="match status" value="1"/>
</dbReference>
<dbReference type="PROSITE" id="PS00845">
    <property type="entry name" value="CAP_GLY_1"/>
    <property type="match status" value="1"/>
</dbReference>
<dbReference type="Proteomes" id="UP000000707">
    <property type="component" value="Unassembled WGS sequence"/>
</dbReference>
<evidence type="ECO:0000313" key="4">
    <source>
        <dbReference type="EMBL" id="EGV60027.1"/>
    </source>
</evidence>
<dbReference type="PANTHER" id="PTHR45617">
    <property type="entry name" value="LEUCINE RICH REPEAT FAMILY PROTEIN"/>
    <property type="match status" value="1"/>
</dbReference>
<keyword evidence="5" id="KW-1185">Reference proteome</keyword>
<dbReference type="OrthoDB" id="5273213at2759"/>
<feature type="domain" description="CAP-Gly" evidence="3">
    <location>
        <begin position="33"/>
        <end position="67"/>
    </location>
</feature>
<keyword evidence="2" id="KW-0677">Repeat</keyword>
<evidence type="ECO:0000256" key="1">
    <source>
        <dbReference type="ARBA" id="ARBA00022614"/>
    </source>
</evidence>
<dbReference type="SUPFAM" id="SSF74924">
    <property type="entry name" value="Cap-Gly domain"/>
    <property type="match status" value="1"/>
</dbReference>
<dbReference type="Pfam" id="PF01302">
    <property type="entry name" value="CAP_GLY"/>
    <property type="match status" value="1"/>
</dbReference>
<dbReference type="InterPro" id="IPR000938">
    <property type="entry name" value="CAP-Gly_domain"/>
</dbReference>
<dbReference type="eggNOG" id="KOG3207">
    <property type="taxonomic scope" value="Eukaryota"/>
</dbReference>
<dbReference type="GeneID" id="18246220"/>
<reference evidence="4 5" key="1">
    <citation type="journal article" date="2011" name="Proc. Natl. Acad. Sci. U.S.A.">
        <title>Comparative genomics of xylose-fermenting fungi for enhanced biofuel production.</title>
        <authorList>
            <person name="Wohlbach D.J."/>
            <person name="Kuo A."/>
            <person name="Sato T.K."/>
            <person name="Potts K.M."/>
            <person name="Salamov A.A."/>
            <person name="LaButti K.M."/>
            <person name="Sun H."/>
            <person name="Clum A."/>
            <person name="Pangilinan J.L."/>
            <person name="Lindquist E.A."/>
            <person name="Lucas S."/>
            <person name="Lapidus A."/>
            <person name="Jin M."/>
            <person name="Gunawan C."/>
            <person name="Balan V."/>
            <person name="Dale B.E."/>
            <person name="Jeffries T.W."/>
            <person name="Zinkel R."/>
            <person name="Barry K.W."/>
            <person name="Grigoriev I.V."/>
            <person name="Gasch A.P."/>
        </authorList>
    </citation>
    <scope>NUCLEOTIDE SEQUENCE [LARGE SCALE GENOMIC DNA]</scope>
    <source>
        <strain evidence="5">ATCC 10573 / BCRC 21748 / CBS 615 / JCM 9827 / NBRC 10315 / NRRL Y-1498 / VKM Y-70</strain>
    </source>
</reference>
<sequence>MYQVNDRIQFIDNQFATVRFVGQIPEWGEQLALGVEWDDPARGKNNGSVGGIEYFKTRQAGAGSFIKVNNKKILNKRVSFDEALLETYGVEENQIGAAIRIGSKKVESYGFEKLNKINANFSRLTSVSLDFKCIYTICKGRSLLSLTSLVKLDFSFNLINDMGDIWSALDKLRTLKELNLNGNRFEIIPKSNTIHGLEILKLSNTRIRPSDLKQSVLPKFPHLREITLASNGYTDEDDLSFNFIENVDLSFNGLTQIPSVNCLSLNLSDNKINYIYNACTFKAIDLRYNEIDSWEFVEDLQSKSRLRELRIDNNPLFEGLEEDEVTVNLIARFECVDDKSAQEEGLRKLNGSRLSREEIENAELYFISKVQKGDYICNETSERWKQLKSKHNVKDEIRGPRLNEFAYHKIRIKVYWNNELILDQMLLNTNTIMRLKGSVSRKLNKSIFSFRLYYFLTAEVKQYLDDEIGRIGDFDLHQQDIYIAIEANHVK</sequence>
<dbReference type="AlphaFoldDB" id="G3BFD0"/>
<name>G3BFD0_CANTC</name>
<dbReference type="SMART" id="SM01052">
    <property type="entry name" value="CAP_GLY"/>
    <property type="match status" value="1"/>
</dbReference>
<evidence type="ECO:0000256" key="2">
    <source>
        <dbReference type="ARBA" id="ARBA00022737"/>
    </source>
</evidence>
<evidence type="ECO:0000259" key="3">
    <source>
        <dbReference type="PROSITE" id="PS50245"/>
    </source>
</evidence>
<dbReference type="InterPro" id="IPR036859">
    <property type="entry name" value="CAP-Gly_dom_sf"/>
</dbReference>
<dbReference type="InterPro" id="IPR032675">
    <property type="entry name" value="LRR_dom_sf"/>
</dbReference>
<dbReference type="KEGG" id="cten:18246220"/>
<gene>
    <name evidence="4" type="ORF">CANTEDRAFT_110740</name>
</gene>
<dbReference type="PROSITE" id="PS50245">
    <property type="entry name" value="CAP_GLY_2"/>
    <property type="match status" value="1"/>
</dbReference>
<dbReference type="EMBL" id="GL996528">
    <property type="protein sequence ID" value="EGV60027.1"/>
    <property type="molecule type" value="Genomic_DNA"/>
</dbReference>
<proteinExistence type="predicted"/>
<protein>
    <recommendedName>
        <fullName evidence="3">CAP-Gly domain-containing protein</fullName>
    </recommendedName>
</protein>
<dbReference type="Gene3D" id="3.80.10.10">
    <property type="entry name" value="Ribonuclease Inhibitor"/>
    <property type="match status" value="2"/>
</dbReference>
<organism evidence="5">
    <name type="scientific">Candida tenuis (strain ATCC 10573 / BCRC 21748 / CBS 615 / JCM 9827 / NBRC 10315 / NRRL Y-1498 / VKM Y-70)</name>
    <name type="common">Yeast</name>
    <name type="synonym">Yamadazyma tenuis</name>
    <dbReference type="NCBI Taxonomy" id="590646"/>
    <lineage>
        <taxon>Eukaryota</taxon>
        <taxon>Fungi</taxon>
        <taxon>Dikarya</taxon>
        <taxon>Ascomycota</taxon>
        <taxon>Saccharomycotina</taxon>
        <taxon>Pichiomycetes</taxon>
        <taxon>Debaryomycetaceae</taxon>
        <taxon>Yamadazyma</taxon>
    </lineage>
</organism>
<dbReference type="HOGENOM" id="CLU_017716_5_1_1"/>
<dbReference type="Gene3D" id="2.30.30.190">
    <property type="entry name" value="CAP Gly-rich-like domain"/>
    <property type="match status" value="1"/>
</dbReference>
<accession>G3BFD0</accession>
<keyword evidence="1" id="KW-0433">Leucine-rich repeat</keyword>
<dbReference type="RefSeq" id="XP_006689241.1">
    <property type="nucleotide sequence ID" value="XM_006689178.1"/>
</dbReference>